<feature type="chain" id="PRO_5015406699" description="Ice-binding protein C-terminal domain-containing protein" evidence="1">
    <location>
        <begin position="27"/>
        <end position="236"/>
    </location>
</feature>
<keyword evidence="4" id="KW-1185">Reference proteome</keyword>
<accession>A0A2S7U2W5</accession>
<evidence type="ECO:0000259" key="2">
    <source>
        <dbReference type="Pfam" id="PF07589"/>
    </source>
</evidence>
<dbReference type="Pfam" id="PF07589">
    <property type="entry name" value="PEP-CTERM"/>
    <property type="match status" value="1"/>
</dbReference>
<dbReference type="EMBL" id="MQWA01000001">
    <property type="protein sequence ID" value="PQJ28692.1"/>
    <property type="molecule type" value="Genomic_DNA"/>
</dbReference>
<keyword evidence="1" id="KW-0732">Signal</keyword>
<feature type="signal peptide" evidence="1">
    <location>
        <begin position="1"/>
        <end position="26"/>
    </location>
</feature>
<feature type="domain" description="Ice-binding protein C-terminal" evidence="2">
    <location>
        <begin position="213"/>
        <end position="235"/>
    </location>
</feature>
<evidence type="ECO:0000256" key="1">
    <source>
        <dbReference type="SAM" id="SignalP"/>
    </source>
</evidence>
<proteinExistence type="predicted"/>
<organism evidence="3 4">
    <name type="scientific">Rubritalea profundi</name>
    <dbReference type="NCBI Taxonomy" id="1658618"/>
    <lineage>
        <taxon>Bacteria</taxon>
        <taxon>Pseudomonadati</taxon>
        <taxon>Verrucomicrobiota</taxon>
        <taxon>Verrucomicrobiia</taxon>
        <taxon>Verrucomicrobiales</taxon>
        <taxon>Rubritaleaceae</taxon>
        <taxon>Rubritalea</taxon>
    </lineage>
</organism>
<name>A0A2S7U2W5_9BACT</name>
<dbReference type="Proteomes" id="UP000239907">
    <property type="component" value="Unassembled WGS sequence"/>
</dbReference>
<reference evidence="3 4" key="1">
    <citation type="submission" date="2016-12" db="EMBL/GenBank/DDBJ databases">
        <title>Study of bacterial adaptation to deep sea.</title>
        <authorList>
            <person name="Song J."/>
            <person name="Yoshizawa S."/>
            <person name="Kogure K."/>
        </authorList>
    </citation>
    <scope>NUCLEOTIDE SEQUENCE [LARGE SCALE GENOMIC DNA]</scope>
    <source>
        <strain evidence="3 4">SAORIC-165</strain>
    </source>
</reference>
<sequence length="236" mass="24784">MKMNQSMKTSLSLAAAMAVSAISANAALIADYATDFTLAANPTPTGWSYLFAGTVNGVVTPTSADPIIGSTLDRSNLSPFEFTPDGYWRHEDVGVGSQTVPWNYIQLNATEFHPGSGNTGPVINYSTIAAYTGVTLDYEFTNRDNRGTGVELVVFVNDVVTHISTTADGSTVSATLSLPDLPAGEDVTIWFNNLGDNGYAGSDIGNITLNGTAVPEPSTTALLGLGGIALILRRRK</sequence>
<gene>
    <name evidence="3" type="ORF">BSZ32_09375</name>
</gene>
<dbReference type="RefSeq" id="WP_240610602.1">
    <property type="nucleotide sequence ID" value="NZ_MQWA01000001.1"/>
</dbReference>
<dbReference type="InterPro" id="IPR013424">
    <property type="entry name" value="Ice-binding_C"/>
</dbReference>
<dbReference type="NCBIfam" id="TIGR02595">
    <property type="entry name" value="PEP_CTERM"/>
    <property type="match status" value="1"/>
</dbReference>
<protein>
    <recommendedName>
        <fullName evidence="2">Ice-binding protein C-terminal domain-containing protein</fullName>
    </recommendedName>
</protein>
<dbReference type="AlphaFoldDB" id="A0A2S7U2W5"/>
<evidence type="ECO:0000313" key="3">
    <source>
        <dbReference type="EMBL" id="PQJ28692.1"/>
    </source>
</evidence>
<evidence type="ECO:0000313" key="4">
    <source>
        <dbReference type="Proteomes" id="UP000239907"/>
    </source>
</evidence>
<comment type="caution">
    <text evidence="3">The sequence shown here is derived from an EMBL/GenBank/DDBJ whole genome shotgun (WGS) entry which is preliminary data.</text>
</comment>